<dbReference type="AlphaFoldDB" id="A0A2P2MYB5"/>
<name>A0A2P2MYB5_RHIMU</name>
<proteinExistence type="predicted"/>
<evidence type="ECO:0000313" key="1">
    <source>
        <dbReference type="EMBL" id="MBX35189.1"/>
    </source>
</evidence>
<accession>A0A2P2MYB5</accession>
<dbReference type="EMBL" id="GGEC01054705">
    <property type="protein sequence ID" value="MBX35189.1"/>
    <property type="molecule type" value="Transcribed_RNA"/>
</dbReference>
<protein>
    <submittedName>
        <fullName evidence="1">Uncharacterized protein</fullName>
    </submittedName>
</protein>
<organism evidence="1">
    <name type="scientific">Rhizophora mucronata</name>
    <name type="common">Asiatic mangrove</name>
    <dbReference type="NCBI Taxonomy" id="61149"/>
    <lineage>
        <taxon>Eukaryota</taxon>
        <taxon>Viridiplantae</taxon>
        <taxon>Streptophyta</taxon>
        <taxon>Embryophyta</taxon>
        <taxon>Tracheophyta</taxon>
        <taxon>Spermatophyta</taxon>
        <taxon>Magnoliopsida</taxon>
        <taxon>eudicotyledons</taxon>
        <taxon>Gunneridae</taxon>
        <taxon>Pentapetalae</taxon>
        <taxon>rosids</taxon>
        <taxon>fabids</taxon>
        <taxon>Malpighiales</taxon>
        <taxon>Rhizophoraceae</taxon>
        <taxon>Rhizophora</taxon>
    </lineage>
</organism>
<sequence>MDHLCWTKIYSSFFLFVVAFLKCTSALSQLIFAIGTCFASWCIVNHCYQSWTPVQIAHLDP</sequence>
<reference evidence="1" key="1">
    <citation type="submission" date="2018-02" db="EMBL/GenBank/DDBJ databases">
        <title>Rhizophora mucronata_Transcriptome.</title>
        <authorList>
            <person name="Meera S.P."/>
            <person name="Sreeshan A."/>
            <person name="Augustine A."/>
        </authorList>
    </citation>
    <scope>NUCLEOTIDE SEQUENCE</scope>
    <source>
        <tissue evidence="1">Leaf</tissue>
    </source>
</reference>